<reference evidence="2 3" key="1">
    <citation type="submission" date="2016-01" db="EMBL/GenBank/DDBJ databases">
        <authorList>
            <person name="Regsiter A."/>
            <person name="william w."/>
        </authorList>
    </citation>
    <scope>NUCLEOTIDE SEQUENCE [LARGE SCALE GENOMIC DNA]</scope>
    <source>
        <strain evidence="2 3">CFBP 5494</strain>
    </source>
</reference>
<evidence type="ECO:0000313" key="3">
    <source>
        <dbReference type="Proteomes" id="UP000191933"/>
    </source>
</evidence>
<feature type="transmembrane region" description="Helical" evidence="1">
    <location>
        <begin position="116"/>
        <end position="137"/>
    </location>
</feature>
<accession>A0A9W5F1Y5</accession>
<evidence type="ECO:0000256" key="1">
    <source>
        <dbReference type="SAM" id="Phobius"/>
    </source>
</evidence>
<dbReference type="EMBL" id="FBVY01000001">
    <property type="protein sequence ID" value="CUW84770.1"/>
    <property type="molecule type" value="Genomic_DNA"/>
</dbReference>
<keyword evidence="3" id="KW-1185">Reference proteome</keyword>
<name>A0A9W5F1Y5_9HYPH</name>
<keyword evidence="1" id="KW-1133">Transmembrane helix</keyword>
<gene>
    <name evidence="2" type="ORF">AGR2A_Cc10345</name>
</gene>
<feature type="transmembrane region" description="Helical" evidence="1">
    <location>
        <begin position="143"/>
        <end position="162"/>
    </location>
</feature>
<evidence type="ECO:0000313" key="2">
    <source>
        <dbReference type="EMBL" id="CUW84770.1"/>
    </source>
</evidence>
<dbReference type="Proteomes" id="UP000191933">
    <property type="component" value="Unassembled WGS sequence"/>
</dbReference>
<dbReference type="AlphaFoldDB" id="A0A9W5F1Y5"/>
<organism evidence="2 3">
    <name type="scientific">Agrobacterium genomosp. 2 str. CFBP 5494</name>
    <dbReference type="NCBI Taxonomy" id="1183436"/>
    <lineage>
        <taxon>Bacteria</taxon>
        <taxon>Pseudomonadati</taxon>
        <taxon>Pseudomonadota</taxon>
        <taxon>Alphaproteobacteria</taxon>
        <taxon>Hyphomicrobiales</taxon>
        <taxon>Rhizobiaceae</taxon>
        <taxon>Rhizobium/Agrobacterium group</taxon>
        <taxon>Agrobacterium</taxon>
        <taxon>Agrobacterium tumefaciens complex</taxon>
    </lineage>
</organism>
<keyword evidence="1" id="KW-0472">Membrane</keyword>
<proteinExistence type="predicted"/>
<protein>
    <submittedName>
        <fullName evidence="2">Uncharacterized protein</fullName>
    </submittedName>
</protein>
<keyword evidence="1" id="KW-0812">Transmembrane</keyword>
<comment type="caution">
    <text evidence="2">The sequence shown here is derived from an EMBL/GenBank/DDBJ whole genome shotgun (WGS) entry which is preliminary data.</text>
</comment>
<sequence length="239" mass="26066">MPPEPMAIAPCSGSSTSPLPVMASVVDLSATSIIASRLRRYLSVRQSFASSTAARMSWPGYCSSFFSRRSSKVKASAVAPAKPAITSPLPMRRTLRALPFMTVWPRLTCPSPAMTTLPPFLTVMIVVIKHLSALPGLELTGRVAALFGFYVSLVFAIAIIGITPGFPQVSQDDGTTGYLCPVLIRNGDIFTERPKWQNVKARLSARPTKPRFRCVWISTAPANRKFPPAWDFSTICWTS</sequence>